<keyword evidence="2" id="KW-1185">Reference proteome</keyword>
<organism evidence="1 2">
    <name type="scientific">Belliella pelovolcani</name>
    <dbReference type="NCBI Taxonomy" id="529505"/>
    <lineage>
        <taxon>Bacteria</taxon>
        <taxon>Pseudomonadati</taxon>
        <taxon>Bacteroidota</taxon>
        <taxon>Cytophagia</taxon>
        <taxon>Cytophagales</taxon>
        <taxon>Cyclobacteriaceae</taxon>
        <taxon>Belliella</taxon>
    </lineage>
</organism>
<name>A0A1N7MR90_9BACT</name>
<dbReference type="Proteomes" id="UP000186026">
    <property type="component" value="Unassembled WGS sequence"/>
</dbReference>
<sequence length="98" mass="11736">MAFAFEIGLSIKDYYDLTPKEFRSLAKGYDNRIKKMYEVARFQSVVAITPNLDKKERKKSISQILPLNWEFEKNSERKITKISNEEFQDLIQKFKFFN</sequence>
<dbReference type="EMBL" id="FTOP01000007">
    <property type="protein sequence ID" value="SIS88538.1"/>
    <property type="molecule type" value="Genomic_DNA"/>
</dbReference>
<dbReference type="STRING" id="529505.SAMN05421761_10755"/>
<dbReference type="RefSeq" id="WP_076500911.1">
    <property type="nucleotide sequence ID" value="NZ_FTOP01000007.1"/>
</dbReference>
<protein>
    <submittedName>
        <fullName evidence="1">Uncharacterized protein</fullName>
    </submittedName>
</protein>
<evidence type="ECO:0000313" key="1">
    <source>
        <dbReference type="EMBL" id="SIS88538.1"/>
    </source>
</evidence>
<proteinExistence type="predicted"/>
<evidence type="ECO:0000313" key="2">
    <source>
        <dbReference type="Proteomes" id="UP000186026"/>
    </source>
</evidence>
<reference evidence="2" key="1">
    <citation type="submission" date="2017-01" db="EMBL/GenBank/DDBJ databases">
        <authorList>
            <person name="Varghese N."/>
            <person name="Submissions S."/>
        </authorList>
    </citation>
    <scope>NUCLEOTIDE SEQUENCE [LARGE SCALE GENOMIC DNA]</scope>
    <source>
        <strain evidence="2">DSM 46698</strain>
    </source>
</reference>
<dbReference type="AlphaFoldDB" id="A0A1N7MR90"/>
<gene>
    <name evidence="1" type="ORF">SAMN05421761_10755</name>
</gene>
<accession>A0A1N7MR90</accession>
<dbReference type="OrthoDB" id="9986187at2"/>